<dbReference type="PROSITE" id="PS51293">
    <property type="entry name" value="SANT"/>
    <property type="match status" value="1"/>
</dbReference>
<comment type="subcellular location">
    <subcellularLocation>
        <location evidence="1">Nucleus</location>
    </subcellularLocation>
</comment>
<feature type="domain" description="Myb-like" evidence="7">
    <location>
        <begin position="264"/>
        <end position="316"/>
    </location>
</feature>
<feature type="region of interest" description="Disordered" evidence="6">
    <location>
        <begin position="250"/>
        <end position="274"/>
    </location>
</feature>
<dbReference type="InterPro" id="IPR001005">
    <property type="entry name" value="SANT/Myb"/>
</dbReference>
<evidence type="ECO:0000256" key="5">
    <source>
        <dbReference type="ARBA" id="ARBA00023242"/>
    </source>
</evidence>
<dbReference type="InterPro" id="IPR009057">
    <property type="entry name" value="Homeodomain-like_sf"/>
</dbReference>
<reference evidence="10 11" key="1">
    <citation type="submission" date="2022-03" db="EMBL/GenBank/DDBJ databases">
        <authorList>
            <person name="Nunn A."/>
            <person name="Chopra R."/>
            <person name="Nunn A."/>
            <person name="Contreras Garrido A."/>
        </authorList>
    </citation>
    <scope>NUCLEOTIDE SEQUENCE [LARGE SCALE GENOMIC DNA]</scope>
</reference>
<keyword evidence="2" id="KW-0805">Transcription regulation</keyword>
<gene>
    <name evidence="10" type="ORF">TAV2_LOCUS11461</name>
</gene>
<evidence type="ECO:0000259" key="9">
    <source>
        <dbReference type="PROSITE" id="PS51294"/>
    </source>
</evidence>
<evidence type="ECO:0000256" key="3">
    <source>
        <dbReference type="ARBA" id="ARBA00023125"/>
    </source>
</evidence>
<dbReference type="InterPro" id="IPR017930">
    <property type="entry name" value="Myb_dom"/>
</dbReference>
<dbReference type="GO" id="GO:0003677">
    <property type="term" value="F:DNA binding"/>
    <property type="evidence" value="ECO:0007669"/>
    <property type="project" value="UniProtKB-KW"/>
</dbReference>
<dbReference type="NCBIfam" id="TIGR01557">
    <property type="entry name" value="myb_SHAQKYF"/>
    <property type="match status" value="1"/>
</dbReference>
<dbReference type="SMART" id="SM00717">
    <property type="entry name" value="SANT"/>
    <property type="match status" value="4"/>
</dbReference>
<dbReference type="CDD" id="cd00167">
    <property type="entry name" value="SANT"/>
    <property type="match status" value="1"/>
</dbReference>
<dbReference type="AlphaFoldDB" id="A0AAU9RXV4"/>
<feature type="domain" description="SANT" evidence="8">
    <location>
        <begin position="267"/>
        <end position="320"/>
    </location>
</feature>
<evidence type="ECO:0000259" key="8">
    <source>
        <dbReference type="PROSITE" id="PS51293"/>
    </source>
</evidence>
<keyword evidence="3" id="KW-0238">DNA-binding</keyword>
<dbReference type="PANTHER" id="PTHR44042">
    <property type="entry name" value="DUPLICATED HOMEODOMAIN-LIKE SUPERFAMILY PROTEIN-RELATED"/>
    <property type="match status" value="1"/>
</dbReference>
<dbReference type="Gene3D" id="1.10.10.60">
    <property type="entry name" value="Homeodomain-like"/>
    <property type="match status" value="4"/>
</dbReference>
<evidence type="ECO:0000259" key="7">
    <source>
        <dbReference type="PROSITE" id="PS50090"/>
    </source>
</evidence>
<dbReference type="SUPFAM" id="SSF46689">
    <property type="entry name" value="Homeodomain-like"/>
    <property type="match status" value="3"/>
</dbReference>
<dbReference type="InterPro" id="IPR006447">
    <property type="entry name" value="Myb_dom_plants"/>
</dbReference>
<evidence type="ECO:0000313" key="10">
    <source>
        <dbReference type="EMBL" id="CAH2054176.1"/>
    </source>
</evidence>
<dbReference type="EMBL" id="OU466859">
    <property type="protein sequence ID" value="CAH2054176.1"/>
    <property type="molecule type" value="Genomic_DNA"/>
</dbReference>
<dbReference type="GO" id="GO:0010468">
    <property type="term" value="P:regulation of gene expression"/>
    <property type="evidence" value="ECO:0007669"/>
    <property type="project" value="UniProtKB-ARBA"/>
</dbReference>
<evidence type="ECO:0000256" key="1">
    <source>
        <dbReference type="ARBA" id="ARBA00004123"/>
    </source>
</evidence>
<dbReference type="InterPro" id="IPR017884">
    <property type="entry name" value="SANT_dom"/>
</dbReference>
<feature type="domain" description="HTH myb-type" evidence="9">
    <location>
        <begin position="264"/>
        <end position="320"/>
    </location>
</feature>
<evidence type="ECO:0000256" key="6">
    <source>
        <dbReference type="SAM" id="MobiDB-lite"/>
    </source>
</evidence>
<evidence type="ECO:0000256" key="4">
    <source>
        <dbReference type="ARBA" id="ARBA00023163"/>
    </source>
</evidence>
<sequence>MAVTMVSSSWTKKENDSFRTALSLFPAFCLSRFELMAKHLRRSDVDVKEHYQDMVEDLLENGSSQTALPGKTIGAITQPPVQKTIWKKEEHEWFLIGLRRFARDWYKIAALLVSKNRMQVAIYGHKYFSWESSKMQPVKRRRTNVLNPVHTSMNLASRQETRVHLRSQQQQKSVVERGYFMAWKQWTRVDDKRFEDALVLFPENFPNRFENIAVYLKLPLDDVLGYYDALLHDLDLIESGQVSVDYPDCSSAGEISSQSKHVENDRKRGTPWTEEEHRSFLEGLEIFGRGDWKSIARMNVKSRTATQVASHAQKYFLRQNVESKAKKRSSIHDVTSVDANSVTVPESELDSMMSQQRFGQQIPPEQFHSHGYFPDSI</sequence>
<dbReference type="PROSITE" id="PS51294">
    <property type="entry name" value="HTH_MYB"/>
    <property type="match status" value="1"/>
</dbReference>
<accession>A0AAU9RXV4</accession>
<keyword evidence="5" id="KW-0539">Nucleus</keyword>
<name>A0AAU9RXV4_THLAR</name>
<dbReference type="PANTHER" id="PTHR44042:SF15">
    <property type="entry name" value="DUPLICATED HOMEODOMAIN-LIKE SUPERFAMILY PROTEIN"/>
    <property type="match status" value="1"/>
</dbReference>
<dbReference type="Pfam" id="PF00249">
    <property type="entry name" value="Myb_DNA-binding"/>
    <property type="match status" value="1"/>
</dbReference>
<dbReference type="FunFam" id="1.10.10.60:FF:000009">
    <property type="entry name" value="transcription factor MYB1R1"/>
    <property type="match status" value="1"/>
</dbReference>
<evidence type="ECO:0000313" key="11">
    <source>
        <dbReference type="Proteomes" id="UP000836841"/>
    </source>
</evidence>
<feature type="compositionally biased region" description="Basic and acidic residues" evidence="6">
    <location>
        <begin position="260"/>
        <end position="274"/>
    </location>
</feature>
<dbReference type="Proteomes" id="UP000836841">
    <property type="component" value="Chromosome 3"/>
</dbReference>
<organism evidence="10 11">
    <name type="scientific">Thlaspi arvense</name>
    <name type="common">Field penny-cress</name>
    <dbReference type="NCBI Taxonomy" id="13288"/>
    <lineage>
        <taxon>Eukaryota</taxon>
        <taxon>Viridiplantae</taxon>
        <taxon>Streptophyta</taxon>
        <taxon>Embryophyta</taxon>
        <taxon>Tracheophyta</taxon>
        <taxon>Spermatophyta</taxon>
        <taxon>Magnoliopsida</taxon>
        <taxon>eudicotyledons</taxon>
        <taxon>Gunneridae</taxon>
        <taxon>Pentapetalae</taxon>
        <taxon>rosids</taxon>
        <taxon>malvids</taxon>
        <taxon>Brassicales</taxon>
        <taxon>Brassicaceae</taxon>
        <taxon>Thlaspideae</taxon>
        <taxon>Thlaspi</taxon>
    </lineage>
</organism>
<keyword evidence="4" id="KW-0804">Transcription</keyword>
<protein>
    <submittedName>
        <fullName evidence="10">Uncharacterized protein</fullName>
    </submittedName>
</protein>
<dbReference type="PROSITE" id="PS50090">
    <property type="entry name" value="MYB_LIKE"/>
    <property type="match status" value="1"/>
</dbReference>
<dbReference type="GO" id="GO:0005634">
    <property type="term" value="C:nucleus"/>
    <property type="evidence" value="ECO:0007669"/>
    <property type="project" value="UniProtKB-SubCell"/>
</dbReference>
<evidence type="ECO:0000256" key="2">
    <source>
        <dbReference type="ARBA" id="ARBA00023015"/>
    </source>
</evidence>
<keyword evidence="11" id="KW-1185">Reference proteome</keyword>
<proteinExistence type="predicted"/>